<dbReference type="InterPro" id="IPR011047">
    <property type="entry name" value="Quinoprotein_ADH-like_sf"/>
</dbReference>
<dbReference type="InterPro" id="IPR036388">
    <property type="entry name" value="WH-like_DNA-bd_sf"/>
</dbReference>
<keyword evidence="2" id="KW-1133">Transmembrane helix</keyword>
<sequence>MDFKGHLRYIFSGFIVVFLALWSGVLAAQSLLEGFTPPVGNILPSTYGAGMQNWGVAQDKQGVLYVANNQGLLGYDGRRWRLHLLPSKKTARAVFSDGKEARSRVYVGSFEEFGYFERNAQNSLVYHSLKSLLKDYKFENDEVWKIVRFGGKVYFQTFRSYFVYDGQRVRAVNPSPAPYTMFVVQHKLYMQTIYGGLYEIDEDGATRLVLSKERLAGNHVIAGFESEGRLLLPTMRGGVLLYDPKSDLLQPFKTDFDPLYPQTTLNRAVLTSDGKLILGTLGEGVLAIEAKSGKRLWRISRSNGLNNNTVLGLLEDAQHNLWAALDNGIAQIQCQSKLLFLGLPNTIELVSDMAQAGSDYYLGSNKGVYKLRGGSISAFANFNNQTWFVKRFDNQVFVGHNKGTSEIEGDRLVSLPNVGVGGMCLAKGVIHGQEVLIGSSYTFLTVYKKNAQGRWMADHIIDGFSDLIDRVEIDPAGNLWAEHLYKGIYRIALEKDLRHIKQQTPYNALGSNAPYGRVKLLRLRGKIVLADGYQFYTYDEDQQQVVPYQLLNRQLKDLVKTQRIVAVNDNLFWFITDSDYFLVHHSKGSYAAVDRIPFSGLAKPANEQRATVFVDERGQSFFCLDGSIAMYVPQQAVSKVPSGLQLRSLLSYDRDSDQYVHEALGGHLEIDYNRNYLVFQFQYPNFTPEGERLLYFLEGYDKRWGEASADFSLVYQSLPQGKYTLQAKVVDNLGKELSSFSLPFEITTPWYKSLWAYVLYGLLFLAGCVMLSALFFRYRMKKKERAFLREKLRKQRQLEQQEREITALQNQMLATELEHKSKALAEATMMNIKHDDFLQHLTVRLEQFFADHKVGKMQSRPLIQYVRENRSQEDQWQVFQENFDMIHTNFFHNLKEQYPELTATDLKLCVLLRLNYTSKEIAAMQGVSIRGVETARYRLRKKLKLAEEENLYDFFTNFNR</sequence>
<dbReference type="GO" id="GO:0003677">
    <property type="term" value="F:DNA binding"/>
    <property type="evidence" value="ECO:0007669"/>
    <property type="project" value="InterPro"/>
</dbReference>
<reference evidence="4 5" key="1">
    <citation type="submission" date="2017-06" db="EMBL/GenBank/DDBJ databases">
        <authorList>
            <consortium name="Pathogen Informatics"/>
        </authorList>
    </citation>
    <scope>NUCLEOTIDE SEQUENCE [LARGE SCALE GENOMIC DNA]</scope>
    <source>
        <strain evidence="4 5">NCTC12947</strain>
    </source>
</reference>
<dbReference type="Proteomes" id="UP000215539">
    <property type="component" value="Chromosome 1"/>
</dbReference>
<dbReference type="GO" id="GO:0006355">
    <property type="term" value="P:regulation of DNA-templated transcription"/>
    <property type="evidence" value="ECO:0007669"/>
    <property type="project" value="InterPro"/>
</dbReference>
<gene>
    <name evidence="4" type="ORF">SAMEA44541418_01187</name>
</gene>
<evidence type="ECO:0000256" key="1">
    <source>
        <dbReference type="SAM" id="Coils"/>
    </source>
</evidence>
<dbReference type="Gene3D" id="2.130.10.10">
    <property type="entry name" value="YVTN repeat-like/Quinoprotein amine dehydrogenase"/>
    <property type="match status" value="1"/>
</dbReference>
<dbReference type="SMART" id="SM00421">
    <property type="entry name" value="HTH_LUXR"/>
    <property type="match status" value="1"/>
</dbReference>
<dbReference type="Gene3D" id="1.10.10.10">
    <property type="entry name" value="Winged helix-like DNA-binding domain superfamily/Winged helix DNA-binding domain"/>
    <property type="match status" value="1"/>
</dbReference>
<dbReference type="InterPro" id="IPR013783">
    <property type="entry name" value="Ig-like_fold"/>
</dbReference>
<dbReference type="AlphaFoldDB" id="A0AAX2GZ18"/>
<dbReference type="SUPFAM" id="SSF50998">
    <property type="entry name" value="Quinoprotein alcohol dehydrogenase-like"/>
    <property type="match status" value="1"/>
</dbReference>
<dbReference type="RefSeq" id="WP_082752962.1">
    <property type="nucleotide sequence ID" value="NZ_CP014227.1"/>
</dbReference>
<organism evidence="4 5">
    <name type="scientific">Capnocytophaga haemolytica</name>
    <dbReference type="NCBI Taxonomy" id="45243"/>
    <lineage>
        <taxon>Bacteria</taxon>
        <taxon>Pseudomonadati</taxon>
        <taxon>Bacteroidota</taxon>
        <taxon>Flavobacteriia</taxon>
        <taxon>Flavobacteriales</taxon>
        <taxon>Flavobacteriaceae</taxon>
        <taxon>Capnocytophaga</taxon>
    </lineage>
</organism>
<dbReference type="InterPro" id="IPR011123">
    <property type="entry name" value="Y_Y_Y"/>
</dbReference>
<evidence type="ECO:0000313" key="4">
    <source>
        <dbReference type="EMBL" id="SNV09507.1"/>
    </source>
</evidence>
<evidence type="ECO:0000313" key="5">
    <source>
        <dbReference type="Proteomes" id="UP000215539"/>
    </source>
</evidence>
<dbReference type="InterPro" id="IPR000792">
    <property type="entry name" value="Tscrpt_reg_LuxR_C"/>
</dbReference>
<feature type="coiled-coil region" evidence="1">
    <location>
        <begin position="784"/>
        <end position="818"/>
    </location>
</feature>
<evidence type="ECO:0000256" key="2">
    <source>
        <dbReference type="SAM" id="Phobius"/>
    </source>
</evidence>
<accession>A0AAX2GZ18</accession>
<name>A0AAX2GZ18_9FLAO</name>
<dbReference type="Pfam" id="PF07495">
    <property type="entry name" value="Y_Y_Y"/>
    <property type="match status" value="1"/>
</dbReference>
<keyword evidence="2" id="KW-0472">Membrane</keyword>
<feature type="transmembrane region" description="Helical" evidence="2">
    <location>
        <begin position="754"/>
        <end position="776"/>
    </location>
</feature>
<dbReference type="SMART" id="SM00564">
    <property type="entry name" value="PQQ"/>
    <property type="match status" value="1"/>
</dbReference>
<dbReference type="SUPFAM" id="SSF46894">
    <property type="entry name" value="C-terminal effector domain of the bipartite response regulators"/>
    <property type="match status" value="1"/>
</dbReference>
<dbReference type="EMBL" id="LT906449">
    <property type="protein sequence ID" value="SNV09507.1"/>
    <property type="molecule type" value="Genomic_DNA"/>
</dbReference>
<proteinExistence type="predicted"/>
<feature type="domain" description="HTH luxR-type" evidence="3">
    <location>
        <begin position="898"/>
        <end position="955"/>
    </location>
</feature>
<keyword evidence="2" id="KW-0812">Transmembrane</keyword>
<dbReference type="Gene3D" id="2.60.40.10">
    <property type="entry name" value="Immunoglobulins"/>
    <property type="match status" value="1"/>
</dbReference>
<keyword evidence="1" id="KW-0175">Coiled coil</keyword>
<dbReference type="InterPro" id="IPR016032">
    <property type="entry name" value="Sig_transdc_resp-reg_C-effctor"/>
</dbReference>
<evidence type="ECO:0000259" key="3">
    <source>
        <dbReference type="SMART" id="SM00421"/>
    </source>
</evidence>
<protein>
    <submittedName>
        <fullName evidence="4">Response regulator containing a CheY-like receiver domain and a GGDEF domain</fullName>
    </submittedName>
</protein>
<dbReference type="InterPro" id="IPR015943">
    <property type="entry name" value="WD40/YVTN_repeat-like_dom_sf"/>
</dbReference>
<dbReference type="InterPro" id="IPR018391">
    <property type="entry name" value="PQQ_b-propeller_rpt"/>
</dbReference>